<accession>A0A897NKH8</accession>
<dbReference type="EMBL" id="CP064789">
    <property type="protein sequence ID" value="QSG13158.1"/>
    <property type="molecule type" value="Genomic_DNA"/>
</dbReference>
<evidence type="ECO:0000313" key="2">
    <source>
        <dbReference type="EMBL" id="QSG07663.1"/>
    </source>
</evidence>
<gene>
    <name evidence="3" type="ORF">HSBGL_2761</name>
    <name evidence="2" type="ORF">HSR122_0249</name>
</gene>
<reference evidence="2 4" key="1">
    <citation type="submission" date="2020-11" db="EMBL/GenBank/DDBJ databases">
        <title>Carbohydrate-dependent, anaerobic sulfur respiration: A novel catabolism in halophilic archaea.</title>
        <authorList>
            <person name="Sorokin D.Y."/>
            <person name="Messina E."/>
            <person name="Smedile F."/>
            <person name="La Cono V."/>
            <person name="Hallsworth J.E."/>
            <person name="Yakimov M.M."/>
        </authorList>
    </citation>
    <scope>NUCLEOTIDE SEQUENCE [LARGE SCALE GENOMIC DNA]</scope>
    <source>
        <strain evidence="3">HSR-Bgl</strain>
        <strain evidence="2 4">HSR12-2</strain>
    </source>
</reference>
<dbReference type="GeneID" id="68862279"/>
<keyword evidence="1" id="KW-0472">Membrane</keyword>
<sequence>MADLTIWAAQGVLMLLRLTLFGLSLGLTVISFQAYRSQRTERLQYAFIGFAFISMGVAVSNVVTQIGWMTETVELVRIFFQASETIPFIVGFAMLYLSLYR</sequence>
<name>A0A897N944_9EURY</name>
<dbReference type="Proteomes" id="UP000662973">
    <property type="component" value="Chromosome"/>
</dbReference>
<organism evidence="2 4">
    <name type="scientific">Halapricum desulfuricans</name>
    <dbReference type="NCBI Taxonomy" id="2841257"/>
    <lineage>
        <taxon>Archaea</taxon>
        <taxon>Methanobacteriati</taxon>
        <taxon>Methanobacteriota</taxon>
        <taxon>Stenosarchaea group</taxon>
        <taxon>Halobacteria</taxon>
        <taxon>Halobacteriales</taxon>
        <taxon>Haloarculaceae</taxon>
        <taxon>Halapricum</taxon>
    </lineage>
</organism>
<dbReference type="AlphaFoldDB" id="A0A897N944"/>
<dbReference type="Pfam" id="PF24365">
    <property type="entry name" value="DUF7521"/>
    <property type="match status" value="1"/>
</dbReference>
<protein>
    <submittedName>
        <fullName evidence="2">Putative membrane protein</fullName>
    </submittedName>
</protein>
<keyword evidence="4" id="KW-1185">Reference proteome</keyword>
<dbReference type="RefSeq" id="WP_229110840.1">
    <property type="nucleotide sequence ID" value="NZ_CP064788.1"/>
</dbReference>
<dbReference type="EMBL" id="CP064788">
    <property type="protein sequence ID" value="QSG07663.1"/>
    <property type="molecule type" value="Genomic_DNA"/>
</dbReference>
<accession>A0A897N944</accession>
<keyword evidence="1" id="KW-1133">Transmembrane helix</keyword>
<dbReference type="KEGG" id="hds:HSR122_0249"/>
<evidence type="ECO:0000313" key="4">
    <source>
        <dbReference type="Proteomes" id="UP000662973"/>
    </source>
</evidence>
<feature type="transmembrane region" description="Helical" evidence="1">
    <location>
        <begin position="78"/>
        <end position="99"/>
    </location>
</feature>
<feature type="transmembrane region" description="Helical" evidence="1">
    <location>
        <begin position="44"/>
        <end position="66"/>
    </location>
</feature>
<dbReference type="InterPro" id="IPR055943">
    <property type="entry name" value="DUF7521"/>
</dbReference>
<proteinExistence type="predicted"/>
<evidence type="ECO:0000256" key="1">
    <source>
        <dbReference type="SAM" id="Phobius"/>
    </source>
</evidence>
<keyword evidence="1" id="KW-0812">Transmembrane</keyword>
<evidence type="ECO:0000313" key="3">
    <source>
        <dbReference type="EMBL" id="QSG13158.1"/>
    </source>
</evidence>
<dbReference type="Proteomes" id="UP000663305">
    <property type="component" value="Chromosome"/>
</dbReference>
<feature type="transmembrane region" description="Helical" evidence="1">
    <location>
        <begin position="6"/>
        <end position="32"/>
    </location>
</feature>